<evidence type="ECO:0000256" key="2">
    <source>
        <dbReference type="ARBA" id="ARBA00022670"/>
    </source>
</evidence>
<feature type="domain" description="Ubiquitin-like protease family profile" evidence="5">
    <location>
        <begin position="691"/>
        <end position="903"/>
    </location>
</feature>
<feature type="compositionally biased region" description="Basic residues" evidence="4">
    <location>
        <begin position="180"/>
        <end position="189"/>
    </location>
</feature>
<dbReference type="PANTHER" id="PTHR46741">
    <property type="entry name" value="OS09G0413600 PROTEIN"/>
    <property type="match status" value="1"/>
</dbReference>
<reference evidence="6" key="1">
    <citation type="journal article" date="2022" name="Plant J.">
        <title>Strategies of tolerance reflected in two North American maple genomes.</title>
        <authorList>
            <person name="McEvoy S.L."/>
            <person name="Sezen U.U."/>
            <person name="Trouern-Trend A."/>
            <person name="McMahon S.M."/>
            <person name="Schaberg P.G."/>
            <person name="Yang J."/>
            <person name="Wegrzyn J.L."/>
            <person name="Swenson N.G."/>
        </authorList>
    </citation>
    <scope>NUCLEOTIDE SEQUENCE</scope>
    <source>
        <strain evidence="6">NS2018</strain>
    </source>
</reference>
<feature type="region of interest" description="Disordered" evidence="4">
    <location>
        <begin position="169"/>
        <end position="265"/>
    </location>
</feature>
<gene>
    <name evidence="6" type="ORF">LWI29_006875</name>
</gene>
<dbReference type="GO" id="GO:0006508">
    <property type="term" value="P:proteolysis"/>
    <property type="evidence" value="ECO:0007669"/>
    <property type="project" value="UniProtKB-KW"/>
</dbReference>
<evidence type="ECO:0000259" key="5">
    <source>
        <dbReference type="PROSITE" id="PS50600"/>
    </source>
</evidence>
<protein>
    <recommendedName>
        <fullName evidence="5">Ubiquitin-like protease family profile domain-containing protein</fullName>
    </recommendedName>
</protein>
<name>A0AA39S2G3_ACESA</name>
<feature type="region of interest" description="Disordered" evidence="4">
    <location>
        <begin position="969"/>
        <end position="1033"/>
    </location>
</feature>
<feature type="compositionally biased region" description="Low complexity" evidence="4">
    <location>
        <begin position="985"/>
        <end position="995"/>
    </location>
</feature>
<feature type="compositionally biased region" description="Basic and acidic residues" evidence="4">
    <location>
        <begin position="609"/>
        <end position="622"/>
    </location>
</feature>
<feature type="compositionally biased region" description="Basic and acidic residues" evidence="4">
    <location>
        <begin position="971"/>
        <end position="983"/>
    </location>
</feature>
<feature type="compositionally biased region" description="Low complexity" evidence="4">
    <location>
        <begin position="523"/>
        <end position="537"/>
    </location>
</feature>
<comment type="similarity">
    <text evidence="1">Belongs to the peptidase C48 family.</text>
</comment>
<evidence type="ECO:0000313" key="6">
    <source>
        <dbReference type="EMBL" id="KAK0584043.1"/>
    </source>
</evidence>
<dbReference type="Pfam" id="PF02902">
    <property type="entry name" value="Peptidase_C48"/>
    <property type="match status" value="1"/>
</dbReference>
<evidence type="ECO:0000256" key="4">
    <source>
        <dbReference type="SAM" id="MobiDB-lite"/>
    </source>
</evidence>
<feature type="compositionally biased region" description="Basic and acidic residues" evidence="4">
    <location>
        <begin position="996"/>
        <end position="1005"/>
    </location>
</feature>
<feature type="compositionally biased region" description="Polar residues" evidence="4">
    <location>
        <begin position="564"/>
        <end position="574"/>
    </location>
</feature>
<keyword evidence="2" id="KW-0645">Protease</keyword>
<feature type="compositionally biased region" description="Pro residues" evidence="4">
    <location>
        <begin position="232"/>
        <end position="245"/>
    </location>
</feature>
<evidence type="ECO:0000313" key="7">
    <source>
        <dbReference type="Proteomes" id="UP001168877"/>
    </source>
</evidence>
<keyword evidence="3" id="KW-0378">Hydrolase</keyword>
<feature type="compositionally biased region" description="Polar residues" evidence="4">
    <location>
        <begin position="451"/>
        <end position="483"/>
    </location>
</feature>
<keyword evidence="7" id="KW-1185">Reference proteome</keyword>
<feature type="compositionally biased region" description="Polar residues" evidence="4">
    <location>
        <begin position="402"/>
        <end position="425"/>
    </location>
</feature>
<dbReference type="PANTHER" id="PTHR46741:SF7">
    <property type="entry name" value="TRANSMEMBRANE PROTEIN"/>
    <property type="match status" value="1"/>
</dbReference>
<comment type="caution">
    <text evidence="6">The sequence shown here is derived from an EMBL/GenBank/DDBJ whole genome shotgun (WGS) entry which is preliminary data.</text>
</comment>
<dbReference type="Gene3D" id="3.40.395.10">
    <property type="entry name" value="Adenoviral Proteinase, Chain A"/>
    <property type="match status" value="1"/>
</dbReference>
<dbReference type="InterPro" id="IPR012870">
    <property type="entry name" value="DUF1666"/>
</dbReference>
<feature type="compositionally biased region" description="Polar residues" evidence="4">
    <location>
        <begin position="221"/>
        <end position="231"/>
    </location>
</feature>
<feature type="region of interest" description="Disordered" evidence="4">
    <location>
        <begin position="402"/>
        <end position="643"/>
    </location>
</feature>
<accession>A0AA39S2G3</accession>
<dbReference type="SUPFAM" id="SSF54001">
    <property type="entry name" value="Cysteine proteinases"/>
    <property type="match status" value="1"/>
</dbReference>
<dbReference type="PROSITE" id="PS50600">
    <property type="entry name" value="ULP_PROTEASE"/>
    <property type="match status" value="1"/>
</dbReference>
<dbReference type="InterPro" id="IPR003653">
    <property type="entry name" value="Peptidase_C48_C"/>
</dbReference>
<dbReference type="Pfam" id="PF07891">
    <property type="entry name" value="DUF1666"/>
    <property type="match status" value="1"/>
</dbReference>
<feature type="compositionally biased region" description="Basic and acidic residues" evidence="4">
    <location>
        <begin position="246"/>
        <end position="256"/>
    </location>
</feature>
<dbReference type="EMBL" id="JAUESC010000383">
    <property type="protein sequence ID" value="KAK0584043.1"/>
    <property type="molecule type" value="Genomic_DNA"/>
</dbReference>
<feature type="region of interest" description="Disordered" evidence="4">
    <location>
        <begin position="329"/>
        <end position="368"/>
    </location>
</feature>
<proteinExistence type="inferred from homology"/>
<evidence type="ECO:0000256" key="3">
    <source>
        <dbReference type="ARBA" id="ARBA00022801"/>
    </source>
</evidence>
<organism evidence="6 7">
    <name type="scientific">Acer saccharum</name>
    <name type="common">Sugar maple</name>
    <dbReference type="NCBI Taxonomy" id="4024"/>
    <lineage>
        <taxon>Eukaryota</taxon>
        <taxon>Viridiplantae</taxon>
        <taxon>Streptophyta</taxon>
        <taxon>Embryophyta</taxon>
        <taxon>Tracheophyta</taxon>
        <taxon>Spermatophyta</taxon>
        <taxon>Magnoliopsida</taxon>
        <taxon>eudicotyledons</taxon>
        <taxon>Gunneridae</taxon>
        <taxon>Pentapetalae</taxon>
        <taxon>rosids</taxon>
        <taxon>malvids</taxon>
        <taxon>Sapindales</taxon>
        <taxon>Sapindaceae</taxon>
        <taxon>Hippocastanoideae</taxon>
        <taxon>Acereae</taxon>
        <taxon>Acer</taxon>
    </lineage>
</organism>
<dbReference type="GO" id="GO:0008234">
    <property type="term" value="F:cysteine-type peptidase activity"/>
    <property type="evidence" value="ECO:0007669"/>
    <property type="project" value="InterPro"/>
</dbReference>
<dbReference type="InterPro" id="IPR038765">
    <property type="entry name" value="Papain-like_cys_pep_sf"/>
</dbReference>
<sequence>MELVTGVRNKNDEGFGGGSCGIPLLLSGEACRRQMEAASSAGDGAQLRLSWSRWSSVPSQMEHRYIFDGAHWRLMEAPSFWAMEAIPLMRRKLGNRFANHGCPRFKNWEFIKRGSTMSQTWLEKEADGTLTGLAELWPTRREEKEDYWRGIDDDISKGPQFVPLKGFVGKEDRAEPSSKQLHKNKRKQYHGPDDPIKRRRNFFNASPRMRTTRHVRDRPDLTSSPTRQRQAQPPPLPPPPPPPPPVDRRQQSKRSEGSTSTAIPNQLLDQMRIIVHEEVQSAMRTEFETLRTELFALGRSRGENYAEHVSNPYLPSDPFEAANQGLDAAHTEGSTHTETAPTDPTHTKTPPEAPTDPKTAPADPTHTETSLVSLTHTETAATDPTHTETPLVSLTHTKTCLGSLSQTESPPTSPAQTETPTTSPADPTHTKTPPEAPTDPKTAPADPTHTETAPTDPTHTETPLVSLTHTNTCLGSPAQTESPPTSPVDPTHTKIPPEAPTDPKTAPAALTHPETAPQTAFVDPKTAPADPTDTETPIVSLTHTEIAPVIPAHTGRPPEAPADPTQNETATASPAHTETTLTHTETDDIHTPLPPSHDVHTPPPPSKRTQHEPDVSESRLPDESTSNRGNPRAGLPPSDPTEIGRERWVSKWLTSPYINPCRPMKMMEVNRKYNAFVNDPNLLFRYIGIDVSVSQSFFRELEDPEEWLGIEHVDAYLNLLCKRKNDPMEKKQFKRKVAVVDCAFFNELTLIWSKIQPDFHLPLKKAFYPGKFDVPLDLIEYAKGNKPAWGTAWNSVDDVIVPCFVGGSHWVFSIVHLGNWDITIYDSNAHLLPNNPKHRQEQVLPLRRLFPLICKKSGYFDDSKRKKQGLTCMKAVRLAHYQFPCQADGSSCGAFMLKGIEYVMMGKELSFDFVQKDIPAFRKQAARDIFANSIEKDDDDFVVLDHEEEKMEEQPSIFEHISSVSHPIDSCTKDVDSDNDNDHLSSGCSSNNSSEKNSDTNDEHPQSLCIPSSSSMVEREETHDIGGDHQEESDGFYEKYAERMRWFDVLNYDRTCGISAVLNKQIGTPSSVESNEPHVEYLSVPYCSKETRKRLLRSIESDFEMVYVGQSCLSWEAIHYQYTKVMQSFCSGINGVFYGNAVGEFQNFQVLLERFLEDERCEGKRIWNYVRKRFALKSLLQVPQISGFLEEEREDKKGQAMSVKQVLEAIERCIEAFGVFVRKDNNKKPWWKLKSSLWAYPPVEDPRDLHLLHYLTRTLQKKERWLKDLQGKKRCWFNRVVKPLEESDKKEMLFTMIDMKLVSRVLQMSTISSSQLKWCQQKLENIDFQDGKVFRICTTAPLIFPPS</sequence>
<dbReference type="Proteomes" id="UP001168877">
    <property type="component" value="Unassembled WGS sequence"/>
</dbReference>
<evidence type="ECO:0000256" key="1">
    <source>
        <dbReference type="ARBA" id="ARBA00005234"/>
    </source>
</evidence>
<feature type="compositionally biased region" description="Basic and acidic residues" evidence="4">
    <location>
        <begin position="1017"/>
        <end position="1033"/>
    </location>
</feature>
<reference evidence="6" key="2">
    <citation type="submission" date="2023-06" db="EMBL/GenBank/DDBJ databases">
        <authorList>
            <person name="Swenson N.G."/>
            <person name="Wegrzyn J.L."/>
            <person name="Mcevoy S.L."/>
        </authorList>
    </citation>
    <scope>NUCLEOTIDE SEQUENCE</scope>
    <source>
        <strain evidence="6">NS2018</strain>
        <tissue evidence="6">Leaf</tissue>
    </source>
</reference>